<dbReference type="EMBL" id="JAUSSY010000005">
    <property type="protein sequence ID" value="MDQ0118466.1"/>
    <property type="molecule type" value="Genomic_DNA"/>
</dbReference>
<evidence type="ECO:0000313" key="2">
    <source>
        <dbReference type="Proteomes" id="UP001226389"/>
    </source>
</evidence>
<dbReference type="RefSeq" id="WP_307489500.1">
    <property type="nucleotide sequence ID" value="NZ_JAUSSY010000005.1"/>
</dbReference>
<comment type="caution">
    <text evidence="1">The sequence shown here is derived from an EMBL/GenBank/DDBJ whole genome shotgun (WGS) entry which is preliminary data.</text>
</comment>
<gene>
    <name evidence="1" type="ORF">J2T22_001644</name>
</gene>
<dbReference type="Proteomes" id="UP001226389">
    <property type="component" value="Unassembled WGS sequence"/>
</dbReference>
<proteinExistence type="predicted"/>
<keyword evidence="2" id="KW-1185">Reference proteome</keyword>
<protein>
    <submittedName>
        <fullName evidence="1">Uncharacterized protein</fullName>
    </submittedName>
</protein>
<name>A0ABT9UHG7_9MICC</name>
<sequence length="113" mass="12875">MAEDDQQLVIPDIDGTANFWTSQNAWGVAVQHDAQGEVELTIGPYPPEDRSLIRLHEGILHTSRRLIEIQTVYLDCIAKLRTKTQDAVIPIWSDDARQPEHVHIQCHDVEEIL</sequence>
<evidence type="ECO:0000313" key="1">
    <source>
        <dbReference type="EMBL" id="MDQ0118466.1"/>
    </source>
</evidence>
<accession>A0ABT9UHG7</accession>
<organism evidence="1 2">
    <name type="scientific">Pseudarthrobacter defluvii</name>
    <dbReference type="NCBI Taxonomy" id="410837"/>
    <lineage>
        <taxon>Bacteria</taxon>
        <taxon>Bacillati</taxon>
        <taxon>Actinomycetota</taxon>
        <taxon>Actinomycetes</taxon>
        <taxon>Micrococcales</taxon>
        <taxon>Micrococcaceae</taxon>
        <taxon>Pseudarthrobacter</taxon>
    </lineage>
</organism>
<reference evidence="1 2" key="1">
    <citation type="submission" date="2023-07" db="EMBL/GenBank/DDBJ databases">
        <title>Sorghum-associated microbial communities from plants grown in Nebraska, USA.</title>
        <authorList>
            <person name="Schachtman D."/>
        </authorList>
    </citation>
    <scope>NUCLEOTIDE SEQUENCE [LARGE SCALE GENOMIC DNA]</scope>
    <source>
        <strain evidence="1 2">DS994</strain>
    </source>
</reference>